<feature type="domain" description="DUF5648" evidence="1">
    <location>
        <begin position="36"/>
        <end position="123"/>
    </location>
</feature>
<dbReference type="EMBL" id="MAIC01000014">
    <property type="protein sequence ID" value="OPB75424.1"/>
    <property type="molecule type" value="Genomic_DNA"/>
</dbReference>
<dbReference type="Pfam" id="PF18885">
    <property type="entry name" value="DUF5648"/>
    <property type="match status" value="1"/>
</dbReference>
<dbReference type="InterPro" id="IPR043708">
    <property type="entry name" value="DUF5648"/>
</dbReference>
<dbReference type="AlphaFoldDB" id="A0AAJ3NCP1"/>
<comment type="caution">
    <text evidence="2">The sequence shown here is derived from an EMBL/GenBank/DDBJ whole genome shotgun (WGS) entry which is preliminary data.</text>
</comment>
<evidence type="ECO:0000259" key="1">
    <source>
        <dbReference type="Pfam" id="PF18885"/>
    </source>
</evidence>
<proteinExistence type="predicted"/>
<protein>
    <recommendedName>
        <fullName evidence="1">DUF5648 domain-containing protein</fullName>
    </recommendedName>
</protein>
<reference evidence="2 3" key="1">
    <citation type="submission" date="2016-06" db="EMBL/GenBank/DDBJ databases">
        <authorList>
            <person name="Nicholson A.C."/>
        </authorList>
    </citation>
    <scope>NUCLEOTIDE SEQUENCE [LARGE SCALE GENOMIC DNA]</scope>
    <source>
        <strain evidence="2 3">G4123</strain>
    </source>
</reference>
<dbReference type="KEGG" id="ego:BBD34_14045"/>
<sequence>MNKHLYSPFSMANMLPRTQPGQYYYFLDRFLGSAKGEGQEITGWFNEITEDYVITTNPSEFNGQNGWRKNDNFGSSYTGTEEGSYPIYRYFRNSTKSHFYTKDFNELGNGKEGFVYEGISFYLKECEPENIRIRDGQFYQDNNTKAYYIVFEGKVRHIESIETIRRVFDFKGDPRGNGQPKEYLISKVNIDDIKGERGLPIIPTALIYQDVDTGIMYFSDPQSNGRGGSNLKKIPNTTVFNRYRFNTDHIVKTRGINNPRINDIEITY</sequence>
<name>A0AAJ3NCP1_9FLAO</name>
<evidence type="ECO:0000313" key="2">
    <source>
        <dbReference type="EMBL" id="OPB75424.1"/>
    </source>
</evidence>
<gene>
    <name evidence="2" type="ORF">BAY32_07795</name>
</gene>
<accession>A0AAJ3NCP1</accession>
<organism evidence="2 3">
    <name type="scientific">Elizabethkingia ursingii</name>
    <dbReference type="NCBI Taxonomy" id="1756150"/>
    <lineage>
        <taxon>Bacteria</taxon>
        <taxon>Pseudomonadati</taxon>
        <taxon>Bacteroidota</taxon>
        <taxon>Flavobacteriia</taxon>
        <taxon>Flavobacteriales</taxon>
        <taxon>Weeksellaceae</taxon>
        <taxon>Elizabethkingia</taxon>
    </lineage>
</organism>
<evidence type="ECO:0000313" key="3">
    <source>
        <dbReference type="Proteomes" id="UP000190816"/>
    </source>
</evidence>
<dbReference type="Proteomes" id="UP000190816">
    <property type="component" value="Unassembled WGS sequence"/>
</dbReference>